<evidence type="ECO:0000313" key="4">
    <source>
        <dbReference type="Proteomes" id="UP000031521"/>
    </source>
</evidence>
<dbReference type="KEGG" id="cid:P73_3618"/>
<dbReference type="Proteomes" id="UP000031521">
    <property type="component" value="Chromosome"/>
</dbReference>
<sequence>MTPLAEILARRIAQTGPISLADYMSECLLHPRHGYYTTRDPLGAAGDFITAPEISQMFGELLGLCLAQSWLDQGAPAPFVLAEPGPGRGTLMADILRATRGVPGFHAAMRVHLVEASPTLRAAQRHALAGTEVRWCQGIAELPEAPLWLVANEFFDALPIRQFTRAGDGWRETLVGLREGALTLGLSAPAPLAGLAHRLGDTVEGDVVETCPAAGPIVTEIARRLVAHGGAAVVIDYGDWHSRGDTFQALEAHRAVDPLARPGKADLTAHVDFEALAEAARAAGATPSRMIAQGPLLARLGIGPRAEALAAKLGGAELDSHIAAFERLTSPDKMGTLFKALALAPSPQTLPPGFDA</sequence>
<evidence type="ECO:0000256" key="2">
    <source>
        <dbReference type="ARBA" id="ARBA00022679"/>
    </source>
</evidence>
<evidence type="ECO:0000313" key="3">
    <source>
        <dbReference type="EMBL" id="AJE48333.1"/>
    </source>
</evidence>
<protein>
    <recommendedName>
        <fullName evidence="5">ATP synthase beta subunit/transription termination factor rho</fullName>
    </recommendedName>
</protein>
<dbReference type="SUPFAM" id="SSF53335">
    <property type="entry name" value="S-adenosyl-L-methionine-dependent methyltransferases"/>
    <property type="match status" value="1"/>
</dbReference>
<keyword evidence="4" id="KW-1185">Reference proteome</keyword>
<accession>A0A0B5DY17</accession>
<dbReference type="InterPro" id="IPR029063">
    <property type="entry name" value="SAM-dependent_MTases_sf"/>
</dbReference>
<evidence type="ECO:0000256" key="1">
    <source>
        <dbReference type="ARBA" id="ARBA00022603"/>
    </source>
</evidence>
<proteinExistence type="predicted"/>
<keyword evidence="1" id="KW-0489">Methyltransferase</keyword>
<dbReference type="PANTHER" id="PTHR12049:SF7">
    <property type="entry name" value="PROTEIN ARGININE METHYLTRANSFERASE NDUFAF7, MITOCHONDRIAL"/>
    <property type="match status" value="1"/>
</dbReference>
<dbReference type="GO" id="GO:0035243">
    <property type="term" value="F:protein-arginine omega-N symmetric methyltransferase activity"/>
    <property type="evidence" value="ECO:0007669"/>
    <property type="project" value="TreeGrafter"/>
</dbReference>
<dbReference type="EMBL" id="CP004393">
    <property type="protein sequence ID" value="AJE48333.1"/>
    <property type="molecule type" value="Genomic_DNA"/>
</dbReference>
<dbReference type="HOGENOM" id="CLU_024840_3_0_5"/>
<dbReference type="Pfam" id="PF02636">
    <property type="entry name" value="Methyltransf_28"/>
    <property type="match status" value="1"/>
</dbReference>
<dbReference type="RefSeq" id="WP_043870687.1">
    <property type="nucleotide sequence ID" value="NZ_CP004393.1"/>
</dbReference>
<dbReference type="GO" id="GO:0032259">
    <property type="term" value="P:methylation"/>
    <property type="evidence" value="ECO:0007669"/>
    <property type="project" value="UniProtKB-KW"/>
</dbReference>
<dbReference type="Gene3D" id="3.40.50.12710">
    <property type="match status" value="1"/>
</dbReference>
<dbReference type="AlphaFoldDB" id="A0A0B5DY17"/>
<dbReference type="PANTHER" id="PTHR12049">
    <property type="entry name" value="PROTEIN ARGININE METHYLTRANSFERASE NDUFAF7, MITOCHONDRIAL"/>
    <property type="match status" value="1"/>
</dbReference>
<keyword evidence="2" id="KW-0808">Transferase</keyword>
<organism evidence="3 4">
    <name type="scientific">Celeribacter indicus</name>
    <dbReference type="NCBI Taxonomy" id="1208324"/>
    <lineage>
        <taxon>Bacteria</taxon>
        <taxon>Pseudomonadati</taxon>
        <taxon>Pseudomonadota</taxon>
        <taxon>Alphaproteobacteria</taxon>
        <taxon>Rhodobacterales</taxon>
        <taxon>Roseobacteraceae</taxon>
        <taxon>Celeribacter</taxon>
    </lineage>
</organism>
<dbReference type="InterPro" id="IPR038375">
    <property type="entry name" value="NDUFAF7_sf"/>
</dbReference>
<gene>
    <name evidence="3" type="ORF">P73_3618</name>
</gene>
<dbReference type="OrthoDB" id="9794208at2"/>
<reference evidence="3 4" key="1">
    <citation type="journal article" date="2014" name="Int. J. Syst. Evol. Microbiol.">
        <title>Celeribacter indicus sp. nov., a polycyclic aromatic hydrocarbon-degrading bacterium from deep-sea sediment and reclassification of Huaishuia halophila as Celeribacter halophilus comb. nov.</title>
        <authorList>
            <person name="Lai Q."/>
            <person name="Cao J."/>
            <person name="Yuan J."/>
            <person name="Li F."/>
            <person name="Shao Z."/>
        </authorList>
    </citation>
    <scope>NUCLEOTIDE SEQUENCE [LARGE SCALE GENOMIC DNA]</scope>
    <source>
        <strain evidence="3">P73</strain>
    </source>
</reference>
<dbReference type="STRING" id="1208324.P73_3618"/>
<name>A0A0B5DY17_9RHOB</name>
<evidence type="ECO:0008006" key="5">
    <source>
        <dbReference type="Google" id="ProtNLM"/>
    </source>
</evidence>
<dbReference type="InterPro" id="IPR003788">
    <property type="entry name" value="NDUFAF7"/>
</dbReference>